<dbReference type="InterPro" id="IPR010488">
    <property type="entry name" value="Zeta_toxin_domain"/>
</dbReference>
<gene>
    <name evidence="4" type="ORF">EDC38_2413</name>
</gene>
<evidence type="ECO:0000259" key="3">
    <source>
        <dbReference type="Pfam" id="PF06414"/>
    </source>
</evidence>
<dbReference type="PANTHER" id="PTHR39206">
    <property type="entry name" value="SLL8004 PROTEIN"/>
    <property type="match status" value="1"/>
</dbReference>
<comment type="caution">
    <text evidence="4">The sequence shown here is derived from an EMBL/GenBank/DDBJ whole genome shotgun (WGS) entry which is preliminary data.</text>
</comment>
<dbReference type="SUPFAM" id="SSF52540">
    <property type="entry name" value="P-loop containing nucleoside triphosphate hydrolases"/>
    <property type="match status" value="1"/>
</dbReference>
<feature type="domain" description="Zeta toxin" evidence="3">
    <location>
        <begin position="7"/>
        <end position="141"/>
    </location>
</feature>
<dbReference type="GO" id="GO:0016301">
    <property type="term" value="F:kinase activity"/>
    <property type="evidence" value="ECO:0007669"/>
    <property type="project" value="InterPro"/>
</dbReference>
<keyword evidence="1" id="KW-0547">Nucleotide-binding</keyword>
<evidence type="ECO:0000256" key="2">
    <source>
        <dbReference type="ARBA" id="ARBA00022840"/>
    </source>
</evidence>
<organism evidence="4 5">
    <name type="scientific">Marinimicrobium koreense</name>
    <dbReference type="NCBI Taxonomy" id="306545"/>
    <lineage>
        <taxon>Bacteria</taxon>
        <taxon>Pseudomonadati</taxon>
        <taxon>Pseudomonadota</taxon>
        <taxon>Gammaproteobacteria</taxon>
        <taxon>Cellvibrionales</taxon>
        <taxon>Cellvibrionaceae</taxon>
        <taxon>Marinimicrobium</taxon>
    </lineage>
</organism>
<accession>A0A3N1P009</accession>
<sequence>MTTSLSDSTPRPTVILLVGGNGAGKSTFYQKYLAHRQIPFLNADVLARELWPDDPEVHSYEAMRLVERSRHLALAQKRSFCFETVFSHPSKLDFIREAKRAGYAVEIYAIHLVSPELNRMRIEQRVHEGGHSVPAEKIAPRIERSLQQLVNVIPIVDQTLLIDNSYADNPFRVQARFRSDVLIDSHMASESWVKSVIETVRYNRRSRS</sequence>
<protein>
    <submittedName>
        <fullName evidence="4">Putative ABC-type ATPase</fullName>
    </submittedName>
</protein>
<dbReference type="AlphaFoldDB" id="A0A3N1P009"/>
<proteinExistence type="predicted"/>
<dbReference type="Pfam" id="PF06414">
    <property type="entry name" value="Zeta_toxin"/>
    <property type="match status" value="1"/>
</dbReference>
<evidence type="ECO:0000313" key="5">
    <source>
        <dbReference type="Proteomes" id="UP000273643"/>
    </source>
</evidence>
<evidence type="ECO:0000313" key="4">
    <source>
        <dbReference type="EMBL" id="ROQ21785.1"/>
    </source>
</evidence>
<dbReference type="GO" id="GO:0005524">
    <property type="term" value="F:ATP binding"/>
    <property type="evidence" value="ECO:0007669"/>
    <property type="project" value="UniProtKB-KW"/>
</dbReference>
<dbReference type="Proteomes" id="UP000273643">
    <property type="component" value="Unassembled WGS sequence"/>
</dbReference>
<keyword evidence="5" id="KW-1185">Reference proteome</keyword>
<dbReference type="Gene3D" id="3.40.50.300">
    <property type="entry name" value="P-loop containing nucleotide triphosphate hydrolases"/>
    <property type="match status" value="1"/>
</dbReference>
<dbReference type="PANTHER" id="PTHR39206:SF1">
    <property type="entry name" value="SLL8004 PROTEIN"/>
    <property type="match status" value="1"/>
</dbReference>
<dbReference type="RefSeq" id="WP_123638718.1">
    <property type="nucleotide sequence ID" value="NZ_RJUK01000001.1"/>
</dbReference>
<name>A0A3N1P009_9GAMM</name>
<keyword evidence="2" id="KW-0067">ATP-binding</keyword>
<dbReference type="InterPro" id="IPR027417">
    <property type="entry name" value="P-loop_NTPase"/>
</dbReference>
<dbReference type="OrthoDB" id="9791543at2"/>
<dbReference type="EMBL" id="RJUK01000001">
    <property type="protein sequence ID" value="ROQ21785.1"/>
    <property type="molecule type" value="Genomic_DNA"/>
</dbReference>
<evidence type="ECO:0000256" key="1">
    <source>
        <dbReference type="ARBA" id="ARBA00022741"/>
    </source>
</evidence>
<reference evidence="4 5" key="1">
    <citation type="submission" date="2018-11" db="EMBL/GenBank/DDBJ databases">
        <title>Genomic Encyclopedia of Type Strains, Phase IV (KMG-IV): sequencing the most valuable type-strain genomes for metagenomic binning, comparative biology and taxonomic classification.</title>
        <authorList>
            <person name="Goeker M."/>
        </authorList>
    </citation>
    <scope>NUCLEOTIDE SEQUENCE [LARGE SCALE GENOMIC DNA]</scope>
    <source>
        <strain evidence="4 5">DSM 16974</strain>
    </source>
</reference>